<evidence type="ECO:0000259" key="2">
    <source>
        <dbReference type="Pfam" id="PF23247"/>
    </source>
</evidence>
<dbReference type="Pfam" id="PF13855">
    <property type="entry name" value="LRR_8"/>
    <property type="match status" value="1"/>
</dbReference>
<dbReference type="InterPro" id="IPR032675">
    <property type="entry name" value="LRR_dom_sf"/>
</dbReference>
<dbReference type="PANTHER" id="PTHR33463:SF198">
    <property type="entry name" value="RPP4C3"/>
    <property type="match status" value="1"/>
</dbReference>
<feature type="domain" description="Disease resistance protein At4g27190-like leucine-rich repeats" evidence="2">
    <location>
        <begin position="511"/>
        <end position="614"/>
    </location>
</feature>
<dbReference type="EMBL" id="BPVZ01000365">
    <property type="protein sequence ID" value="GKV50428.1"/>
    <property type="molecule type" value="Genomic_DNA"/>
</dbReference>
<dbReference type="Gene3D" id="3.80.10.10">
    <property type="entry name" value="Ribonuclease Inhibitor"/>
    <property type="match status" value="5"/>
</dbReference>
<dbReference type="InterPro" id="IPR001611">
    <property type="entry name" value="Leu-rich_rpt"/>
</dbReference>
<feature type="domain" description="Disease resistance protein At4g27190-like leucine-rich repeats" evidence="2">
    <location>
        <begin position="338"/>
        <end position="438"/>
    </location>
</feature>
<sequence length="1096" mass="124919">MHDLVRDFATSTVSKEYGVLALTEDAPINWSHMEAMESIKWIYLSNGNTSQLPDELKCPKLTFFHLSEKTPSLASPPNLFRDKEGLKVLSLSKMNFLSIPSLISPPKNLRTLCLDQVELGAANIGTMMGALENLQVLSLAGSDIKELPKQIGQLTKLKLLDLSDCNELKVIPPGVLSNLSGLEELYMRNSFVQWAEGIEEHENQNASLAELQTLMSLTSIELHVLCKIWKIPEGLFSENLARFKVFLGDRWNNWNSSWGVSKLLKLKPDARSSSHHSVRKLLKKTNELHLEGLIGIKNVVNELDNDGFQELKYLFVQDALEIQHIIPVKPAFPVLEVLVLRNLENMEKICHGPLEAASFRKLRLITIECCNKLKNLFSASIARQLQQLQEIRVKHCTDMEEIIDDKEQESGNSAEEREGHIVELITLRSLKLQRLPKLISFNSSCRNMTFFNEKVVLTNLEELQLFSIMVDNTLWHNSMTSYIEKLTKLIIHGCTNYVCTMPSLFMEKVVSASNLEELQLCSIERTTTIWEISMISCFEKLKKLIIDDCKNLEYLFSSSVESDSEGMIQLLLPKLKRLELGDLPQLKSICRERAAMVCDSLERIIIWNCHSLRRFPLYFPQLENGQPSPPPSLKQIVVWPQHYWKSLEWDHPYAGHVLLQFCGRYDSFPFKLVEGRIKRLELTDIDVENTWVPPSVQELVLNGCNYLRSLNDISSTKDAEGLKCCRIRDCNGVKCVLSSSINLLAQKLEALDLFSLENLEALFEAEAITKSPLPLDTFSSLKTISVWQCHKIKTLFPFWMNLQSLEEIEIGYCNQMEEIIVWDAEEAEAITKSPLPPDTFSSLKTVSVGNCHKIKKLFPFWMNLQSLEEIRIEYCDQMEEIIVWDVEEAEAITKSPLPPDTFSSLKTISVCHCHKIKTLFPFWMNLQSLEEIHIGYCNQMEEIIVWDAEEAGGEKEGVIQLILPKLKILKLKELPALKSICSRRAVMVCDSLKEIWIWNCQGLRRIPLYLSLLDNGQPSPPPSLERIKIHSVVEPLSLINEEDEEEITYCHSATVIFTMAPLIDVEKEAEISASISSWASRNLDTSQKKGSAILNL</sequence>
<dbReference type="InterPro" id="IPR057135">
    <property type="entry name" value="At4g27190-like_LRR"/>
</dbReference>
<keyword evidence="1" id="KW-0611">Plant defense</keyword>
<accession>A0AAV5MLX2</accession>
<evidence type="ECO:0000313" key="3">
    <source>
        <dbReference type="EMBL" id="GKV50428.1"/>
    </source>
</evidence>
<dbReference type="AlphaFoldDB" id="A0AAV5MLX2"/>
<feature type="domain" description="Disease resistance protein At4g27190-like leucine-rich repeats" evidence="2">
    <location>
        <begin position="769"/>
        <end position="830"/>
    </location>
</feature>
<dbReference type="PANTHER" id="PTHR33463">
    <property type="entry name" value="NB-ARC DOMAIN-CONTAINING PROTEIN-RELATED"/>
    <property type="match status" value="1"/>
</dbReference>
<dbReference type="Proteomes" id="UP001054252">
    <property type="component" value="Unassembled WGS sequence"/>
</dbReference>
<gene>
    <name evidence="3" type="ORF">SLEP1_g57131</name>
</gene>
<comment type="caution">
    <text evidence="3">The sequence shown here is derived from an EMBL/GenBank/DDBJ whole genome shotgun (WGS) entry which is preliminary data.</text>
</comment>
<name>A0AAV5MLX2_9ROSI</name>
<protein>
    <recommendedName>
        <fullName evidence="2">Disease resistance protein At4g27190-like leucine-rich repeats domain-containing protein</fullName>
    </recommendedName>
</protein>
<evidence type="ECO:0000256" key="1">
    <source>
        <dbReference type="ARBA" id="ARBA00022821"/>
    </source>
</evidence>
<evidence type="ECO:0000313" key="4">
    <source>
        <dbReference type="Proteomes" id="UP001054252"/>
    </source>
</evidence>
<keyword evidence="4" id="KW-1185">Reference proteome</keyword>
<reference evidence="3 4" key="1">
    <citation type="journal article" date="2021" name="Commun. Biol.">
        <title>The genome of Shorea leprosula (Dipterocarpaceae) highlights the ecological relevance of drought in aseasonal tropical rainforests.</title>
        <authorList>
            <person name="Ng K.K.S."/>
            <person name="Kobayashi M.J."/>
            <person name="Fawcett J.A."/>
            <person name="Hatakeyama M."/>
            <person name="Paape T."/>
            <person name="Ng C.H."/>
            <person name="Ang C.C."/>
            <person name="Tnah L.H."/>
            <person name="Lee C.T."/>
            <person name="Nishiyama T."/>
            <person name="Sese J."/>
            <person name="O'Brien M.J."/>
            <person name="Copetti D."/>
            <person name="Mohd Noor M.I."/>
            <person name="Ong R.C."/>
            <person name="Putra M."/>
            <person name="Sireger I.Z."/>
            <person name="Indrioko S."/>
            <person name="Kosugi Y."/>
            <person name="Izuno A."/>
            <person name="Isagi Y."/>
            <person name="Lee S.L."/>
            <person name="Shimizu K.K."/>
        </authorList>
    </citation>
    <scope>NUCLEOTIDE SEQUENCE [LARGE SCALE GENOMIC DNA]</scope>
    <source>
        <strain evidence="3">214</strain>
    </source>
</reference>
<dbReference type="SUPFAM" id="SSF52058">
    <property type="entry name" value="L domain-like"/>
    <property type="match status" value="3"/>
</dbReference>
<feature type="domain" description="Disease resistance protein At4g27190-like leucine-rich repeats" evidence="2">
    <location>
        <begin position="891"/>
        <end position="1006"/>
    </location>
</feature>
<dbReference type="Pfam" id="PF23247">
    <property type="entry name" value="LRR_RPS2"/>
    <property type="match status" value="4"/>
</dbReference>
<proteinExistence type="predicted"/>
<organism evidence="3 4">
    <name type="scientific">Rubroshorea leprosula</name>
    <dbReference type="NCBI Taxonomy" id="152421"/>
    <lineage>
        <taxon>Eukaryota</taxon>
        <taxon>Viridiplantae</taxon>
        <taxon>Streptophyta</taxon>
        <taxon>Embryophyta</taxon>
        <taxon>Tracheophyta</taxon>
        <taxon>Spermatophyta</taxon>
        <taxon>Magnoliopsida</taxon>
        <taxon>eudicotyledons</taxon>
        <taxon>Gunneridae</taxon>
        <taxon>Pentapetalae</taxon>
        <taxon>rosids</taxon>
        <taxon>malvids</taxon>
        <taxon>Malvales</taxon>
        <taxon>Dipterocarpaceae</taxon>
        <taxon>Rubroshorea</taxon>
    </lineage>
</organism>
<dbReference type="InterPro" id="IPR050905">
    <property type="entry name" value="Plant_NBS-LRR"/>
</dbReference>